<feature type="transmembrane region" description="Helical" evidence="2">
    <location>
        <begin position="358"/>
        <end position="376"/>
    </location>
</feature>
<feature type="transmembrane region" description="Helical" evidence="2">
    <location>
        <begin position="480"/>
        <end position="501"/>
    </location>
</feature>
<gene>
    <name evidence="3" type="ORF">CALCODRAFT_503052</name>
</gene>
<feature type="compositionally biased region" description="Basic and acidic residues" evidence="1">
    <location>
        <begin position="96"/>
        <end position="107"/>
    </location>
</feature>
<dbReference type="EMBL" id="KV424089">
    <property type="protein sequence ID" value="KZT51812.1"/>
    <property type="molecule type" value="Genomic_DNA"/>
</dbReference>
<dbReference type="OrthoDB" id="3062801at2759"/>
<sequence>MADSAPRPEAGPSSPATQSSHGTIPFPRLAPSADDVAGLAAHVRARSESAEEHEPYDVRTSVEHQDRFRTVVRTVISLQRRARRQSEPGPRPSPPPEEHELQERDAGPTRGRAAPVPRSQGVGAGYPSIGDRLASGEREPKRVSFEGDEAGRAGLFARLYSTTSRTSDRSDPLPMSPAQAARMRSPLSPAGGTSPPRNASPLRRWIRSRRDPKELYSAREHDPFHWHFSPRRHKRHSAPLPPLERTSPPPPPPPPPSLPDVPETNVPLARAYVGFVLKQAYISLMLRLPALYFSRVGRLFMEADLTKTEMKRIVRCMHSPEWEFDLEIGEGGVMSQPLREFKLSWEEFNDHVIKEWKTLNLVSALLLTAILTLFQIEVSNEPVTHTCGLLSLVCALLSLLFGCMYIVRFSTMRTMSKAARWAEAAQESQTNPIWNVWIFLALPSVFLAWSLIFFIATILAYTWTSDPTVPPEYLAAPRSWISRAFVSSVVVLGMLALCGVVSTFKSYSDEAGSVPEAFGSPLINVHGISPRSSSEQGRGGAGAGSVSGTVSEETTHVVGATAGLGLSTGASRNGGKAG</sequence>
<dbReference type="STRING" id="1353952.A0A165D0T9"/>
<reference evidence="3 4" key="1">
    <citation type="journal article" date="2016" name="Mol. Biol. Evol.">
        <title>Comparative Genomics of Early-Diverging Mushroom-Forming Fungi Provides Insights into the Origins of Lignocellulose Decay Capabilities.</title>
        <authorList>
            <person name="Nagy L.G."/>
            <person name="Riley R."/>
            <person name="Tritt A."/>
            <person name="Adam C."/>
            <person name="Daum C."/>
            <person name="Floudas D."/>
            <person name="Sun H."/>
            <person name="Yadav J.S."/>
            <person name="Pangilinan J."/>
            <person name="Larsson K.H."/>
            <person name="Matsuura K."/>
            <person name="Barry K."/>
            <person name="Labutti K."/>
            <person name="Kuo R."/>
            <person name="Ohm R.A."/>
            <person name="Bhattacharya S.S."/>
            <person name="Shirouzu T."/>
            <person name="Yoshinaga Y."/>
            <person name="Martin F.M."/>
            <person name="Grigoriev I.V."/>
            <person name="Hibbett D.S."/>
        </authorList>
    </citation>
    <scope>NUCLEOTIDE SEQUENCE [LARGE SCALE GENOMIC DNA]</scope>
    <source>
        <strain evidence="3 4">HHB12733</strain>
    </source>
</reference>
<accession>A0A165D0T9</accession>
<evidence type="ECO:0000313" key="4">
    <source>
        <dbReference type="Proteomes" id="UP000076842"/>
    </source>
</evidence>
<feature type="compositionally biased region" description="Basic and acidic residues" evidence="1">
    <location>
        <begin position="134"/>
        <end position="151"/>
    </location>
</feature>
<keyword evidence="2" id="KW-0812">Transmembrane</keyword>
<keyword evidence="2" id="KW-1133">Transmembrane helix</keyword>
<feature type="compositionally biased region" description="Pro residues" evidence="1">
    <location>
        <begin position="239"/>
        <end position="259"/>
    </location>
</feature>
<dbReference type="InParanoid" id="A0A165D0T9"/>
<keyword evidence="2" id="KW-0472">Membrane</keyword>
<name>A0A165D0T9_9BASI</name>
<feature type="region of interest" description="Disordered" evidence="1">
    <location>
        <begin position="529"/>
        <end position="552"/>
    </location>
</feature>
<dbReference type="AlphaFoldDB" id="A0A165D0T9"/>
<feature type="region of interest" description="Disordered" evidence="1">
    <location>
        <begin position="1"/>
        <end position="206"/>
    </location>
</feature>
<dbReference type="Proteomes" id="UP000076842">
    <property type="component" value="Unassembled WGS sequence"/>
</dbReference>
<feature type="region of interest" description="Disordered" evidence="1">
    <location>
        <begin position="227"/>
        <end position="262"/>
    </location>
</feature>
<evidence type="ECO:0000256" key="2">
    <source>
        <dbReference type="SAM" id="Phobius"/>
    </source>
</evidence>
<organism evidence="3 4">
    <name type="scientific">Calocera cornea HHB12733</name>
    <dbReference type="NCBI Taxonomy" id="1353952"/>
    <lineage>
        <taxon>Eukaryota</taxon>
        <taxon>Fungi</taxon>
        <taxon>Dikarya</taxon>
        <taxon>Basidiomycota</taxon>
        <taxon>Agaricomycotina</taxon>
        <taxon>Dacrymycetes</taxon>
        <taxon>Dacrymycetales</taxon>
        <taxon>Dacrymycetaceae</taxon>
        <taxon>Calocera</taxon>
    </lineage>
</organism>
<keyword evidence="4" id="KW-1185">Reference proteome</keyword>
<feature type="compositionally biased region" description="Basic residues" evidence="1">
    <location>
        <begin position="228"/>
        <end position="237"/>
    </location>
</feature>
<protein>
    <submittedName>
        <fullName evidence="3">Uncharacterized protein</fullName>
    </submittedName>
</protein>
<proteinExistence type="predicted"/>
<feature type="transmembrane region" description="Helical" evidence="2">
    <location>
        <begin position="388"/>
        <end position="407"/>
    </location>
</feature>
<feature type="compositionally biased region" description="Basic and acidic residues" evidence="1">
    <location>
        <begin position="45"/>
        <end position="69"/>
    </location>
</feature>
<feature type="transmembrane region" description="Helical" evidence="2">
    <location>
        <begin position="436"/>
        <end position="460"/>
    </location>
</feature>
<evidence type="ECO:0000256" key="1">
    <source>
        <dbReference type="SAM" id="MobiDB-lite"/>
    </source>
</evidence>
<evidence type="ECO:0000313" key="3">
    <source>
        <dbReference type="EMBL" id="KZT51812.1"/>
    </source>
</evidence>